<comment type="catalytic activity">
    <reaction evidence="2">
        <text>2 GTP = 3',3'-c-di-GMP + 2 diphosphate</text>
        <dbReference type="Rhea" id="RHEA:24898"/>
        <dbReference type="ChEBI" id="CHEBI:33019"/>
        <dbReference type="ChEBI" id="CHEBI:37565"/>
        <dbReference type="ChEBI" id="CHEBI:58805"/>
        <dbReference type="EC" id="2.7.7.65"/>
    </reaction>
</comment>
<dbReference type="RefSeq" id="WP_167113316.1">
    <property type="nucleotide sequence ID" value="NZ_JAAQTO010000023.1"/>
</dbReference>
<dbReference type="Proteomes" id="UP001318321">
    <property type="component" value="Unassembled WGS sequence"/>
</dbReference>
<dbReference type="Pfam" id="PF07695">
    <property type="entry name" value="7TMR-DISM_7TM"/>
    <property type="match status" value="1"/>
</dbReference>
<dbReference type="InterPro" id="IPR011623">
    <property type="entry name" value="7TMR_DISM_rcpt_extracell_dom1"/>
</dbReference>
<feature type="coiled-coil region" evidence="3">
    <location>
        <begin position="405"/>
        <end position="446"/>
    </location>
</feature>
<dbReference type="InterPro" id="IPR029787">
    <property type="entry name" value="Nucleotide_cyclase"/>
</dbReference>
<dbReference type="EMBL" id="JAAQTO010000023">
    <property type="protein sequence ID" value="NIC05605.1"/>
    <property type="molecule type" value="Genomic_DNA"/>
</dbReference>
<sequence>MPSLPVTVLGFARWLLALLCLVSVNVQAAIEVGTLSGELNLGPHVELLEDVAREYGIEQLVSRGDALAWQASRQETLNFSFSSSAWWLRLRVVNGSSDEVRRLLELAMPLHDYLDAYVIDEQGEVVSQWRTGNRRDFDSRPIAHRTFVMPVHIPAGESREVFLRLDTHDGLYDATPLYLMSDAGFLAKAQRELMAFSLYFGALLALLIYNLLLYVSTRERSLLLYVAYLGSFFVLMFAARGFAFQYWWPTLPMFNNQMVPINIGIFAFMLAVFSNSFLSLSHHAPWSTRVLFAVAGLCLLSSLPALLGHYAPVFRLMIPAAIVLSCLLLGVAFWRSLRGDTLARIYLVAWGVLLVGVALYFLRVAGILPYNIVTEYAVQVGSGIEFLLLSLGLAWKINQFKNEKLAAERATIELQRSLNQRLEDQVQQRTRELERANRQLTILARTDPLTGLLNRRQFHELVDQELQRRRRSGQPLLFAVMDIDDFKLYNDTYGHQAGDEVLMRVATLLLDHFRRAGDRLFRLGGEEFGLLLEVDSLQAGKQLLERYREALQGLAIPHEASRHGVITASFGLVACQGCEAVRDVQALYHLADKAMYEAKASDRNRVVTCSLLSET</sequence>
<dbReference type="InterPro" id="IPR011622">
    <property type="entry name" value="7TMR_DISM_rcpt_extracell_dom2"/>
</dbReference>
<feature type="transmembrane region" description="Helical" evidence="4">
    <location>
        <begin position="222"/>
        <end position="247"/>
    </location>
</feature>
<evidence type="ECO:0000256" key="4">
    <source>
        <dbReference type="SAM" id="Phobius"/>
    </source>
</evidence>
<feature type="transmembrane region" description="Helical" evidence="4">
    <location>
        <begin position="376"/>
        <end position="395"/>
    </location>
</feature>
<keyword evidence="4" id="KW-0472">Membrane</keyword>
<dbReference type="InterPro" id="IPR000160">
    <property type="entry name" value="GGDEF_dom"/>
</dbReference>
<evidence type="ECO:0000259" key="5">
    <source>
        <dbReference type="PROSITE" id="PS50887"/>
    </source>
</evidence>
<accession>A0ABX0PSX0</accession>
<dbReference type="Gene3D" id="3.30.70.270">
    <property type="match status" value="1"/>
</dbReference>
<dbReference type="Pfam" id="PF07696">
    <property type="entry name" value="7TMR-DISMED2"/>
    <property type="match status" value="1"/>
</dbReference>
<feature type="domain" description="GGDEF" evidence="5">
    <location>
        <begin position="474"/>
        <end position="611"/>
    </location>
</feature>
<dbReference type="EC" id="2.7.7.65" evidence="1"/>
<keyword evidence="4" id="KW-1133">Transmembrane helix</keyword>
<dbReference type="Gene3D" id="2.60.40.2380">
    <property type="match status" value="1"/>
</dbReference>
<evidence type="ECO:0000256" key="1">
    <source>
        <dbReference type="ARBA" id="ARBA00012528"/>
    </source>
</evidence>
<dbReference type="NCBIfam" id="TIGR00254">
    <property type="entry name" value="GGDEF"/>
    <property type="match status" value="1"/>
</dbReference>
<dbReference type="Pfam" id="PF00990">
    <property type="entry name" value="GGDEF"/>
    <property type="match status" value="1"/>
</dbReference>
<feature type="transmembrane region" description="Helical" evidence="4">
    <location>
        <begin position="193"/>
        <end position="215"/>
    </location>
</feature>
<dbReference type="SMART" id="SM00267">
    <property type="entry name" value="GGDEF"/>
    <property type="match status" value="1"/>
</dbReference>
<evidence type="ECO:0000256" key="3">
    <source>
        <dbReference type="SAM" id="Coils"/>
    </source>
</evidence>
<gene>
    <name evidence="6" type="ORF">HBJ55_09220</name>
</gene>
<keyword evidence="4" id="KW-0812">Transmembrane</keyword>
<dbReference type="SUPFAM" id="SSF55073">
    <property type="entry name" value="Nucleotide cyclase"/>
    <property type="match status" value="1"/>
</dbReference>
<dbReference type="PANTHER" id="PTHR45138">
    <property type="entry name" value="REGULATORY COMPONENTS OF SENSORY TRANSDUCTION SYSTEM"/>
    <property type="match status" value="1"/>
</dbReference>
<evidence type="ECO:0000313" key="7">
    <source>
        <dbReference type="Proteomes" id="UP001318321"/>
    </source>
</evidence>
<evidence type="ECO:0000256" key="2">
    <source>
        <dbReference type="ARBA" id="ARBA00034247"/>
    </source>
</evidence>
<proteinExistence type="predicted"/>
<keyword evidence="7" id="KW-1185">Reference proteome</keyword>
<dbReference type="InterPro" id="IPR043128">
    <property type="entry name" value="Rev_trsase/Diguanyl_cyclase"/>
</dbReference>
<evidence type="ECO:0000313" key="6">
    <source>
        <dbReference type="EMBL" id="NIC05605.1"/>
    </source>
</evidence>
<reference evidence="6 7" key="1">
    <citation type="submission" date="2020-03" db="EMBL/GenBank/DDBJ databases">
        <title>Identification of Halomonas strains.</title>
        <authorList>
            <person name="Xiao Z."/>
            <person name="Dong F."/>
            <person name="Wang Z."/>
            <person name="Zhao J.-Y."/>
        </authorList>
    </citation>
    <scope>NUCLEOTIDE SEQUENCE [LARGE SCALE GENOMIC DNA]</scope>
    <source>
        <strain evidence="6 7">DX6</strain>
    </source>
</reference>
<keyword evidence="3" id="KW-0175">Coiled coil</keyword>
<dbReference type="InterPro" id="IPR050469">
    <property type="entry name" value="Diguanylate_Cyclase"/>
</dbReference>
<feature type="transmembrane region" description="Helical" evidence="4">
    <location>
        <begin position="259"/>
        <end position="278"/>
    </location>
</feature>
<dbReference type="PROSITE" id="PS50887">
    <property type="entry name" value="GGDEF"/>
    <property type="match status" value="1"/>
</dbReference>
<name>A0ABX0PSX0_9GAMM</name>
<feature type="transmembrane region" description="Helical" evidence="4">
    <location>
        <begin position="316"/>
        <end position="334"/>
    </location>
</feature>
<comment type="caution">
    <text evidence="6">The sequence shown here is derived from an EMBL/GenBank/DDBJ whole genome shotgun (WGS) entry which is preliminary data.</text>
</comment>
<feature type="transmembrane region" description="Helical" evidence="4">
    <location>
        <begin position="346"/>
        <end position="370"/>
    </location>
</feature>
<dbReference type="PANTHER" id="PTHR45138:SF9">
    <property type="entry name" value="DIGUANYLATE CYCLASE DGCM-RELATED"/>
    <property type="match status" value="1"/>
</dbReference>
<organism evidence="6 7">
    <name type="scientific">Billgrantia bachuensis</name>
    <dbReference type="NCBI Taxonomy" id="2717286"/>
    <lineage>
        <taxon>Bacteria</taxon>
        <taxon>Pseudomonadati</taxon>
        <taxon>Pseudomonadota</taxon>
        <taxon>Gammaproteobacteria</taxon>
        <taxon>Oceanospirillales</taxon>
        <taxon>Halomonadaceae</taxon>
        <taxon>Billgrantia</taxon>
    </lineage>
</organism>
<dbReference type="CDD" id="cd01949">
    <property type="entry name" value="GGDEF"/>
    <property type="match status" value="1"/>
</dbReference>
<feature type="transmembrane region" description="Helical" evidence="4">
    <location>
        <begin position="290"/>
        <end position="310"/>
    </location>
</feature>
<protein>
    <recommendedName>
        <fullName evidence="1">diguanylate cyclase</fullName>
        <ecNumber evidence="1">2.7.7.65</ecNumber>
    </recommendedName>
</protein>